<dbReference type="EMBL" id="QFFJ01000002">
    <property type="protein sequence ID" value="RBL89533.1"/>
    <property type="molecule type" value="Genomic_DNA"/>
</dbReference>
<reference evidence="1 2" key="1">
    <citation type="submission" date="2018-05" db="EMBL/GenBank/DDBJ databases">
        <title>Chitinophaga sp. K3CV102501T nov., isolated from isolated from a monsoon evergreen broad-leaved forest soil.</title>
        <authorList>
            <person name="Lv Y."/>
        </authorList>
    </citation>
    <scope>NUCLEOTIDE SEQUENCE [LARGE SCALE GENOMIC DNA]</scope>
    <source>
        <strain evidence="1 2">GDMCC 1.1325</strain>
    </source>
</reference>
<keyword evidence="2" id="KW-1185">Reference proteome</keyword>
<dbReference type="PANTHER" id="PTHR37841:SF1">
    <property type="entry name" value="DUF3298 DOMAIN-CONTAINING PROTEIN"/>
    <property type="match status" value="1"/>
</dbReference>
<sequence length="606" mass="70125">MKTFRFLLIFFTCVYLFNSCHFPSSPLSLYWENGKTGYINQQGEIVIPARFAVGEDFSEGLANVREGGLYGYINAKGEWVIRPNYDYATPFSDGLALVYKGDKGLYIDKNGHEVIPPGYMGCRPFRNGVAIIDHRPGHSGLIDRKGKLLLDTNFYSITPVTHNLLLVTRDNEKSFVTDGQGRPLPAFHQYDNFKSLDEGYLLAELQQPDSNNNTSVVLDSTGKALFRLDLRKISTDKFSAGKLIFNKTAYYGNDTYGFMDKNGHILYQDDNRRIDGSFSSNRIFFQAKDAVLLISGEGKTIKEYHGYQREGFQYNYAFVRVNDKYGMIDTMGNYVIRPKYEEIIPEGMTADRFFFRGYDSNRKTRLIGMADRTGKTLLPLTLDNISPEGFKSGLILCLHEGKLAYLNPQGKFIWQEKQNTNKPPLNIDYMHRGYFRVMEEWDEKMAFYQHEWPAPKPIPMNSPLLPRQLQIKVDTTSRDTFDTNYKGYTVFIYNTTDSTIAFDSQDNRLDMKMQARCGSEWKDIEFLPSSWCGNSYYEVKLKSQRYWQLTCPVYEGAQKTRLRLVLYYHSNKEAVYSNEFNGSINPGQLWRKEYYQPSNIMDPYYQ</sequence>
<name>A0A365XT70_9BACT</name>
<dbReference type="Proteomes" id="UP000253410">
    <property type="component" value="Unassembled WGS sequence"/>
</dbReference>
<dbReference type="RefSeq" id="WP_113618279.1">
    <property type="nucleotide sequence ID" value="NZ_QFFJ01000002.1"/>
</dbReference>
<proteinExistence type="predicted"/>
<dbReference type="Pfam" id="PF14903">
    <property type="entry name" value="WG_beta_rep"/>
    <property type="match status" value="3"/>
</dbReference>
<protein>
    <recommendedName>
        <fullName evidence="3">WG repeat-containing protein</fullName>
    </recommendedName>
</protein>
<evidence type="ECO:0000313" key="2">
    <source>
        <dbReference type="Proteomes" id="UP000253410"/>
    </source>
</evidence>
<organism evidence="1 2">
    <name type="scientific">Chitinophaga flava</name>
    <dbReference type="NCBI Taxonomy" id="2259036"/>
    <lineage>
        <taxon>Bacteria</taxon>
        <taxon>Pseudomonadati</taxon>
        <taxon>Bacteroidota</taxon>
        <taxon>Chitinophagia</taxon>
        <taxon>Chitinophagales</taxon>
        <taxon>Chitinophagaceae</taxon>
        <taxon>Chitinophaga</taxon>
    </lineage>
</organism>
<accession>A0A365XT70</accession>
<gene>
    <name evidence="1" type="ORF">DF182_23770</name>
</gene>
<evidence type="ECO:0000313" key="1">
    <source>
        <dbReference type="EMBL" id="RBL89533.1"/>
    </source>
</evidence>
<evidence type="ECO:0008006" key="3">
    <source>
        <dbReference type="Google" id="ProtNLM"/>
    </source>
</evidence>
<dbReference type="PANTHER" id="PTHR37841">
    <property type="entry name" value="GLR2918 PROTEIN"/>
    <property type="match status" value="1"/>
</dbReference>
<dbReference type="InterPro" id="IPR032774">
    <property type="entry name" value="WG_beta_rep"/>
</dbReference>
<dbReference type="OrthoDB" id="679755at2"/>
<comment type="caution">
    <text evidence="1">The sequence shown here is derived from an EMBL/GenBank/DDBJ whole genome shotgun (WGS) entry which is preliminary data.</text>
</comment>
<dbReference type="AlphaFoldDB" id="A0A365XT70"/>